<comment type="caution">
    <text evidence="8">The sequence shown here is derived from an EMBL/GenBank/DDBJ whole genome shotgun (WGS) entry which is preliminary data.</text>
</comment>
<comment type="similarity">
    <text evidence="1 6">Belongs to the carbohydrate kinase PfkB family.</text>
</comment>
<dbReference type="InterPro" id="IPR011611">
    <property type="entry name" value="PfkB_dom"/>
</dbReference>
<reference evidence="9" key="1">
    <citation type="journal article" date="2019" name="Int. J. Syst. Evol. Microbiol.">
        <title>The Global Catalogue of Microorganisms (GCM) 10K type strain sequencing project: providing services to taxonomists for standard genome sequencing and annotation.</title>
        <authorList>
            <consortium name="The Broad Institute Genomics Platform"/>
            <consortium name="The Broad Institute Genome Sequencing Center for Infectious Disease"/>
            <person name="Wu L."/>
            <person name="Ma J."/>
        </authorList>
    </citation>
    <scope>NUCLEOTIDE SEQUENCE [LARGE SCALE GENOMIC DNA]</scope>
    <source>
        <strain evidence="9">CECT 8288</strain>
    </source>
</reference>
<keyword evidence="5" id="KW-0067">ATP-binding</keyword>
<evidence type="ECO:0000256" key="5">
    <source>
        <dbReference type="ARBA" id="ARBA00022840"/>
    </source>
</evidence>
<gene>
    <name evidence="8" type="primary">pfkB</name>
    <name evidence="8" type="ORF">ACFOND_04085</name>
</gene>
<dbReference type="InterPro" id="IPR022463">
    <property type="entry name" value="1-PFruKinase"/>
</dbReference>
<dbReference type="NCBIfam" id="TIGR03828">
    <property type="entry name" value="pfkB"/>
    <property type="match status" value="1"/>
</dbReference>
<evidence type="ECO:0000256" key="4">
    <source>
        <dbReference type="ARBA" id="ARBA00022777"/>
    </source>
</evidence>
<evidence type="ECO:0000256" key="1">
    <source>
        <dbReference type="ARBA" id="ARBA00010688"/>
    </source>
</evidence>
<evidence type="ECO:0000259" key="7">
    <source>
        <dbReference type="Pfam" id="PF00294"/>
    </source>
</evidence>
<keyword evidence="2 6" id="KW-0808">Transferase</keyword>
<protein>
    <recommendedName>
        <fullName evidence="6">Phosphofructokinase</fullName>
    </recommendedName>
</protein>
<dbReference type="GO" id="GO:0008662">
    <property type="term" value="F:1-phosphofructokinase activity"/>
    <property type="evidence" value="ECO:0007669"/>
    <property type="project" value="UniProtKB-EC"/>
</dbReference>
<keyword evidence="4" id="KW-0418">Kinase</keyword>
<accession>A0ABV7WNC0</accession>
<proteinExistence type="inferred from homology"/>
<dbReference type="EMBL" id="JBHRYN010000007">
    <property type="protein sequence ID" value="MFC3700811.1"/>
    <property type="molecule type" value="Genomic_DNA"/>
</dbReference>
<evidence type="ECO:0000256" key="6">
    <source>
        <dbReference type="PIRNR" id="PIRNR000535"/>
    </source>
</evidence>
<sequence length="320" mass="34401">MNHNKILAITLNPALDLTVSTEVIQLGEVNIAQHGTLHAAGKGINVASVLVDLQMNVTATGILGANNEQPFTDLFREKNIKNAFCREAGNTRINVKLTESNQRTTDINLPGIDISSTTLARFRQTVFDLAEQFKVVVFSGSLPCGISQSTYADLISQVKALGCLTILDTSGEAFSEAVKAGPTMVKPNREELAQWLGRPVNDVQDEQRAALKLQSYGIKQVVVSDGKNGFRWYGENAIYHVTPPKVSMVSTVGAGDSLVASLAYGLARGESPEQTLERAAAISAHAVEQVGVGIVDMNRLKDLQREVSLTPLTLETLAGE</sequence>
<keyword evidence="3" id="KW-0547">Nucleotide-binding</keyword>
<dbReference type="CDD" id="cd01164">
    <property type="entry name" value="FruK_PfkB_like"/>
    <property type="match status" value="1"/>
</dbReference>
<evidence type="ECO:0000313" key="9">
    <source>
        <dbReference type="Proteomes" id="UP001595710"/>
    </source>
</evidence>
<keyword evidence="9" id="KW-1185">Reference proteome</keyword>
<dbReference type="SUPFAM" id="SSF53613">
    <property type="entry name" value="Ribokinase-like"/>
    <property type="match status" value="1"/>
</dbReference>
<dbReference type="NCBIfam" id="TIGR03168">
    <property type="entry name" value="1-PFK"/>
    <property type="match status" value="1"/>
</dbReference>
<evidence type="ECO:0000256" key="2">
    <source>
        <dbReference type="ARBA" id="ARBA00022679"/>
    </source>
</evidence>
<name>A0ABV7WNC0_9GAMM</name>
<dbReference type="PANTHER" id="PTHR46566">
    <property type="entry name" value="1-PHOSPHOFRUCTOKINASE-RELATED"/>
    <property type="match status" value="1"/>
</dbReference>
<evidence type="ECO:0000256" key="3">
    <source>
        <dbReference type="ARBA" id="ARBA00022741"/>
    </source>
</evidence>
<evidence type="ECO:0000313" key="8">
    <source>
        <dbReference type="EMBL" id="MFC3700811.1"/>
    </source>
</evidence>
<dbReference type="InterPro" id="IPR017583">
    <property type="entry name" value="Tagatose/fructose_Pkinase"/>
</dbReference>
<dbReference type="RefSeq" id="WP_290280484.1">
    <property type="nucleotide sequence ID" value="NZ_JAUFQI010000001.1"/>
</dbReference>
<dbReference type="PIRSF" id="PIRSF000535">
    <property type="entry name" value="1PFK/6PFK/LacC"/>
    <property type="match status" value="1"/>
</dbReference>
<dbReference type="InterPro" id="IPR029056">
    <property type="entry name" value="Ribokinase-like"/>
</dbReference>
<feature type="domain" description="Carbohydrate kinase PfkB" evidence="7">
    <location>
        <begin position="24"/>
        <end position="293"/>
    </location>
</feature>
<dbReference type="Proteomes" id="UP001595710">
    <property type="component" value="Unassembled WGS sequence"/>
</dbReference>
<dbReference type="Pfam" id="PF00294">
    <property type="entry name" value="PfkB"/>
    <property type="match status" value="1"/>
</dbReference>
<dbReference type="PANTHER" id="PTHR46566:SF5">
    <property type="entry name" value="1-PHOSPHOFRUCTOKINASE"/>
    <property type="match status" value="1"/>
</dbReference>
<organism evidence="8 9">
    <name type="scientific">Reinekea marina</name>
    <dbReference type="NCBI Taxonomy" id="1310421"/>
    <lineage>
        <taxon>Bacteria</taxon>
        <taxon>Pseudomonadati</taxon>
        <taxon>Pseudomonadota</taxon>
        <taxon>Gammaproteobacteria</taxon>
        <taxon>Oceanospirillales</taxon>
        <taxon>Saccharospirillaceae</taxon>
        <taxon>Reinekea</taxon>
    </lineage>
</organism>
<dbReference type="Gene3D" id="3.40.1190.20">
    <property type="match status" value="1"/>
</dbReference>